<keyword evidence="1" id="KW-0472">Membrane</keyword>
<keyword evidence="1" id="KW-1133">Transmembrane helix</keyword>
<feature type="transmembrane region" description="Helical" evidence="1">
    <location>
        <begin position="12"/>
        <end position="30"/>
    </location>
</feature>
<dbReference type="Pfam" id="PF09605">
    <property type="entry name" value="Trep_Strep"/>
    <property type="match status" value="1"/>
</dbReference>
<evidence type="ECO:0000256" key="1">
    <source>
        <dbReference type="SAM" id="Phobius"/>
    </source>
</evidence>
<organism evidence="2 3">
    <name type="scientific">Candidatus Blautia faecavium</name>
    <dbReference type="NCBI Taxonomy" id="2838487"/>
    <lineage>
        <taxon>Bacteria</taxon>
        <taxon>Bacillati</taxon>
        <taxon>Bacillota</taxon>
        <taxon>Clostridia</taxon>
        <taxon>Lachnospirales</taxon>
        <taxon>Lachnospiraceae</taxon>
        <taxon>Blautia</taxon>
    </lineage>
</organism>
<dbReference type="Proteomes" id="UP000823842">
    <property type="component" value="Unassembled WGS sequence"/>
</dbReference>
<name>A0A9D2RX94_9FIRM</name>
<reference evidence="2" key="1">
    <citation type="journal article" date="2021" name="PeerJ">
        <title>Extensive microbial diversity within the chicken gut microbiome revealed by metagenomics and culture.</title>
        <authorList>
            <person name="Gilroy R."/>
            <person name="Ravi A."/>
            <person name="Getino M."/>
            <person name="Pursley I."/>
            <person name="Horton D.L."/>
            <person name="Alikhan N.F."/>
            <person name="Baker D."/>
            <person name="Gharbi K."/>
            <person name="Hall N."/>
            <person name="Watson M."/>
            <person name="Adriaenssens E.M."/>
            <person name="Foster-Nyarko E."/>
            <person name="Jarju S."/>
            <person name="Secka A."/>
            <person name="Antonio M."/>
            <person name="Oren A."/>
            <person name="Chaudhuri R.R."/>
            <person name="La Ragione R."/>
            <person name="Hildebrand F."/>
            <person name="Pallen M.J."/>
        </authorList>
    </citation>
    <scope>NUCLEOTIDE SEQUENCE</scope>
    <source>
        <strain evidence="2">ChiSjej1B19-5720</strain>
    </source>
</reference>
<dbReference type="AlphaFoldDB" id="A0A9D2RX94"/>
<feature type="transmembrane region" description="Helical" evidence="1">
    <location>
        <begin position="114"/>
        <end position="133"/>
    </location>
</feature>
<feature type="transmembrane region" description="Helical" evidence="1">
    <location>
        <begin position="86"/>
        <end position="102"/>
    </location>
</feature>
<evidence type="ECO:0000313" key="2">
    <source>
        <dbReference type="EMBL" id="HJB29506.1"/>
    </source>
</evidence>
<feature type="transmembrane region" description="Helical" evidence="1">
    <location>
        <begin position="62"/>
        <end position="80"/>
    </location>
</feature>
<evidence type="ECO:0000313" key="3">
    <source>
        <dbReference type="Proteomes" id="UP000823842"/>
    </source>
</evidence>
<accession>A0A9D2RX94</accession>
<gene>
    <name evidence="2" type="ORF">IAA06_12055</name>
</gene>
<keyword evidence="1" id="KW-0812">Transmembrane</keyword>
<dbReference type="EMBL" id="DWYZ01000220">
    <property type="protein sequence ID" value="HJB29506.1"/>
    <property type="molecule type" value="Genomic_DNA"/>
</dbReference>
<proteinExistence type="predicted"/>
<sequence length="196" mass="21292">METKWTGKGFGVTIGFSLIYFVITMLAMMSGSFTPITWMFMTALIGLLAGVPYLYITARQQVFGVAIIMNLVVGLIYFVAGELSNLVIVTLAASAVLAEIIRKASGYNSPKGNLFSYILFVFGMSGSPIYIWAFRDYTISKAAEEMSAEYAASMDSMATPFMLVLMIVATIILAFVGGIIGRTVLKNKISNFGKDC</sequence>
<feature type="transmembrane region" description="Helical" evidence="1">
    <location>
        <begin position="161"/>
        <end position="185"/>
    </location>
</feature>
<reference evidence="2" key="2">
    <citation type="submission" date="2021-04" db="EMBL/GenBank/DDBJ databases">
        <authorList>
            <person name="Gilroy R."/>
        </authorList>
    </citation>
    <scope>NUCLEOTIDE SEQUENCE</scope>
    <source>
        <strain evidence="2">ChiSjej1B19-5720</strain>
    </source>
</reference>
<dbReference type="InterPro" id="IPR011733">
    <property type="entry name" value="CHP02185_IM"/>
</dbReference>
<dbReference type="NCBIfam" id="TIGR02185">
    <property type="entry name" value="Trep_Strep"/>
    <property type="match status" value="1"/>
</dbReference>
<comment type="caution">
    <text evidence="2">The sequence shown here is derived from an EMBL/GenBank/DDBJ whole genome shotgun (WGS) entry which is preliminary data.</text>
</comment>
<feature type="transmembrane region" description="Helical" evidence="1">
    <location>
        <begin position="36"/>
        <end position="55"/>
    </location>
</feature>
<protein>
    <submittedName>
        <fullName evidence="2">MptD family putative ECF transporter S component</fullName>
    </submittedName>
</protein>